<dbReference type="GO" id="GO:0004034">
    <property type="term" value="F:aldose 1-epimerase activity"/>
    <property type="evidence" value="ECO:0007669"/>
    <property type="project" value="UniProtKB-EC"/>
</dbReference>
<gene>
    <name evidence="10" type="ORF">PECAL_5P06810</name>
</gene>
<dbReference type="UniPathway" id="UPA00242"/>
<dbReference type="PIRSF" id="PIRSF005096">
    <property type="entry name" value="GALM"/>
    <property type="match status" value="1"/>
</dbReference>
<dbReference type="AlphaFoldDB" id="A0A8J2SMT5"/>
<evidence type="ECO:0000256" key="4">
    <source>
        <dbReference type="ARBA" id="ARBA00013185"/>
    </source>
</evidence>
<feature type="binding site" evidence="9">
    <location>
        <begin position="129"/>
        <end position="130"/>
    </location>
    <ligand>
        <name>beta-D-galactose</name>
        <dbReference type="ChEBI" id="CHEBI:27667"/>
    </ligand>
</feature>
<accession>A0A8J2SMT5</accession>
<comment type="pathway">
    <text evidence="2">Carbohydrate metabolism; hexose metabolism.</text>
</comment>
<dbReference type="OrthoDB" id="274691at2759"/>
<evidence type="ECO:0000256" key="3">
    <source>
        <dbReference type="ARBA" id="ARBA00006206"/>
    </source>
</evidence>
<dbReference type="InterPro" id="IPR011013">
    <property type="entry name" value="Gal_mutarotase_sf_dom"/>
</dbReference>
<feature type="non-terminal residue" evidence="10">
    <location>
        <position position="399"/>
    </location>
</feature>
<dbReference type="CDD" id="cd09019">
    <property type="entry name" value="galactose_mutarotase_like"/>
    <property type="match status" value="1"/>
</dbReference>
<dbReference type="PANTHER" id="PTHR10091:SF49">
    <property type="entry name" value="ALDOSE 1-EPIMERASE"/>
    <property type="match status" value="1"/>
</dbReference>
<evidence type="ECO:0000256" key="5">
    <source>
        <dbReference type="ARBA" id="ARBA00023235"/>
    </source>
</evidence>
<feature type="active site" description="Proton donor" evidence="7">
    <location>
        <position position="226"/>
    </location>
</feature>
<dbReference type="InterPro" id="IPR014718">
    <property type="entry name" value="GH-type_carb-bd"/>
</dbReference>
<dbReference type="Pfam" id="PF01263">
    <property type="entry name" value="Aldose_epim"/>
    <property type="match status" value="1"/>
</dbReference>
<evidence type="ECO:0000256" key="8">
    <source>
        <dbReference type="PIRSR" id="PIRSR005096-2"/>
    </source>
</evidence>
<evidence type="ECO:0000256" key="7">
    <source>
        <dbReference type="PIRSR" id="PIRSR005096-1"/>
    </source>
</evidence>
<dbReference type="GO" id="GO:0030246">
    <property type="term" value="F:carbohydrate binding"/>
    <property type="evidence" value="ECO:0007669"/>
    <property type="project" value="InterPro"/>
</dbReference>
<feature type="non-terminal residue" evidence="10">
    <location>
        <position position="1"/>
    </location>
</feature>
<dbReference type="NCBIfam" id="NF008277">
    <property type="entry name" value="PRK11055.1"/>
    <property type="match status" value="1"/>
</dbReference>
<feature type="binding site" evidence="8">
    <location>
        <position position="295"/>
    </location>
    <ligand>
        <name>beta-D-galactose</name>
        <dbReference type="ChEBI" id="CHEBI:27667"/>
    </ligand>
</feature>
<dbReference type="InterPro" id="IPR047215">
    <property type="entry name" value="Galactose_mutarotase-like"/>
</dbReference>
<evidence type="ECO:0000256" key="2">
    <source>
        <dbReference type="ARBA" id="ARBA00005028"/>
    </source>
</evidence>
<comment type="caution">
    <text evidence="10">The sequence shown here is derived from an EMBL/GenBank/DDBJ whole genome shotgun (WGS) entry which is preliminary data.</text>
</comment>
<dbReference type="GO" id="GO:0006006">
    <property type="term" value="P:glucose metabolic process"/>
    <property type="evidence" value="ECO:0007669"/>
    <property type="project" value="TreeGrafter"/>
</dbReference>
<dbReference type="Proteomes" id="UP000789595">
    <property type="component" value="Unassembled WGS sequence"/>
</dbReference>
<evidence type="ECO:0000313" key="10">
    <source>
        <dbReference type="EMBL" id="CAH0376123.1"/>
    </source>
</evidence>
<evidence type="ECO:0000313" key="11">
    <source>
        <dbReference type="Proteomes" id="UP000789595"/>
    </source>
</evidence>
<reference evidence="10" key="1">
    <citation type="submission" date="2021-11" db="EMBL/GenBank/DDBJ databases">
        <authorList>
            <consortium name="Genoscope - CEA"/>
            <person name="William W."/>
        </authorList>
    </citation>
    <scope>NUCLEOTIDE SEQUENCE</scope>
</reference>
<dbReference type="EMBL" id="CAKKNE010000005">
    <property type="protein sequence ID" value="CAH0376123.1"/>
    <property type="molecule type" value="Genomic_DNA"/>
</dbReference>
<evidence type="ECO:0000256" key="9">
    <source>
        <dbReference type="PIRSR" id="PIRSR005096-3"/>
    </source>
</evidence>
<dbReference type="InterPro" id="IPR008183">
    <property type="entry name" value="Aldose_1/G6P_1-epimerase"/>
</dbReference>
<name>A0A8J2SMT5_9STRA</name>
<dbReference type="PROSITE" id="PS00545">
    <property type="entry name" value="ALDOSE_1_EPIMERASE"/>
    <property type="match status" value="1"/>
</dbReference>
<dbReference type="SUPFAM" id="SSF74650">
    <property type="entry name" value="Galactose mutarotase-like"/>
    <property type="match status" value="1"/>
</dbReference>
<dbReference type="GO" id="GO:0033499">
    <property type="term" value="P:galactose catabolic process via UDP-galactose, Leloir pathway"/>
    <property type="evidence" value="ECO:0007669"/>
    <property type="project" value="TreeGrafter"/>
</dbReference>
<proteinExistence type="inferred from homology"/>
<feature type="binding site" evidence="9">
    <location>
        <begin position="226"/>
        <end position="228"/>
    </location>
    <ligand>
        <name>beta-D-galactose</name>
        <dbReference type="ChEBI" id="CHEBI:27667"/>
    </ligand>
</feature>
<dbReference type="InterPro" id="IPR015443">
    <property type="entry name" value="Aldose_1-epimerase"/>
</dbReference>
<protein>
    <recommendedName>
        <fullName evidence="4">aldose 1-epimerase</fullName>
        <ecNumber evidence="4">5.1.3.3</ecNumber>
    </recommendedName>
</protein>
<keyword evidence="11" id="KW-1185">Reference proteome</keyword>
<evidence type="ECO:0000256" key="6">
    <source>
        <dbReference type="ARBA" id="ARBA00023277"/>
    </source>
</evidence>
<dbReference type="Gene3D" id="2.70.98.10">
    <property type="match status" value="1"/>
</dbReference>
<comment type="similarity">
    <text evidence="3">Belongs to the aldose epimerase family.</text>
</comment>
<feature type="active site" description="Proton acceptor" evidence="7">
    <location>
        <position position="361"/>
    </location>
</feature>
<evidence type="ECO:0000256" key="1">
    <source>
        <dbReference type="ARBA" id="ARBA00001614"/>
    </source>
</evidence>
<dbReference type="InterPro" id="IPR018052">
    <property type="entry name" value="Ald1_epimerase_CS"/>
</dbReference>
<keyword evidence="6" id="KW-0119">Carbohydrate metabolism</keyword>
<sequence>SSLLYLLRVSRPRRTTLSTAAIPAAACRTVLAASLHSPLCCCRARGPAADAIDAPRGERQTMGDTAHVLEHPSGDGIKVTILPLGATITSVRVPDKHGNRGECVLGFDREEPYLGKNPFFGSVAGRVANRTANAEFSLDGKTYELHANNGHHHLHGGKEGFNRKWWAVVESTATQLTLALRSPDGDEGYPGTLDVRVTYSLPTENTLKIDYAATTDKATPLNLTNHAYWNLEDGGASSVDKHVIRLEAQFYTPTDDDSIPTGEVRAVKGTPMDYCSAPRVVGDGILECDQGNGADHNFVLSGAASEEGLRPVATLWSEKSGRLMKVWTTEPGVQFYTGNFLARIGVSVGIPYSKRAGLCLECQHFPDSIHRPHFPNIVLRPGETYTQTTVHEFSCAASQ</sequence>
<dbReference type="PANTHER" id="PTHR10091">
    <property type="entry name" value="ALDOSE-1-EPIMERASE"/>
    <property type="match status" value="1"/>
</dbReference>
<dbReference type="EC" id="5.1.3.3" evidence="4"/>
<keyword evidence="5" id="KW-0413">Isomerase</keyword>
<comment type="catalytic activity">
    <reaction evidence="1">
        <text>alpha-D-glucose = beta-D-glucose</text>
        <dbReference type="Rhea" id="RHEA:10264"/>
        <dbReference type="ChEBI" id="CHEBI:15903"/>
        <dbReference type="ChEBI" id="CHEBI:17925"/>
        <dbReference type="EC" id="5.1.3.3"/>
    </reaction>
</comment>
<organism evidence="10 11">
    <name type="scientific">Pelagomonas calceolata</name>
    <dbReference type="NCBI Taxonomy" id="35677"/>
    <lineage>
        <taxon>Eukaryota</taxon>
        <taxon>Sar</taxon>
        <taxon>Stramenopiles</taxon>
        <taxon>Ochrophyta</taxon>
        <taxon>Pelagophyceae</taxon>
        <taxon>Pelagomonadales</taxon>
        <taxon>Pelagomonadaceae</taxon>
        <taxon>Pelagomonas</taxon>
    </lineage>
</organism>